<dbReference type="Gene3D" id="3.80.10.10">
    <property type="entry name" value="Ribonuclease Inhibitor"/>
    <property type="match status" value="2"/>
</dbReference>
<dbReference type="SMART" id="SM00367">
    <property type="entry name" value="LRR_CC"/>
    <property type="match status" value="7"/>
</dbReference>
<dbReference type="AlphaFoldDB" id="A0AAX6H238"/>
<sequence length="865" mass="93833">MTTSDVATADDCPPRRRSLRLAAAAASPASASPASASSESMRGKRKSASRVPAGTGSTNLRFGDKKARRSLDEEKAKEEGVSEEELYSVAWPDEKLDSDPAAPDERVEESTETSPPPPTAKRNMQSRTRVVTRSPDDSDEPKEREEDDYRATDLDEEDADVSRRPTAMSLRSGTKVGGTRSPGEDKGKGKGKCDVTKVEDQKPGSEPAPDGRVEESTETSQPPTTKRNMRARTRVVIGSPGGSDEPKGGEEEEDDRASVGGKEKGKEKLVIEEDANVSKRSTPMNLRSCAKFRDTRSPGGDKGKGKCNVIEAEDAEERELEDAVMMDAANGNNLVLDWTKVELPNKLGEGEGSARPKARRTVSARQTRASRRAADRNRAVDLAPKFALFAADKKDGSDDDEEDDEQEGLGNEGDWPGPFSTAMKLIREQEEKRMARESNSSASKKDDAVIDANIKWVPSNCRNGKALGKPAPSLRDLCMKVLCENAEEIESLEGVPDVLKHRLMSMLCQSRKMGSQIFNVLVSGLPTEIQLGDCSWATEEQFQGALGGCNTDKLKVVQLDLCGRCMPDYVLRASLAQSPNSLPSLTSISLKGDYRLTDDGLNAIVASAPSLSSINLSQCSLITSGGIIALADKLEKTLRELYINECQNLDPMTILSALVKLKALEVLSMSGIETVNDKFVKKLISERGSNFKELSFADCRKLTAASMKVIGEKCSGLRALDLSNLNRLTDPAICHLGNGCRSIQKIKLRRNKFSDEAIAAFVEAAGGSLTELSFNNVGKVGQHTALAISRRCSSTLNSLDLSFCREMTNEALGLIVDSCLNLRILKLFGCTQVTNVFLEGHSNSLLKIVGLKGPILEQLETPYFL</sequence>
<feature type="compositionally biased region" description="Basic and acidic residues" evidence="1">
    <location>
        <begin position="92"/>
        <end position="109"/>
    </location>
</feature>
<name>A0AAX6H238_IRIPA</name>
<dbReference type="PANTHER" id="PTHR13318:SF101">
    <property type="entry name" value="F-BOX_LRR PROTEIN"/>
    <property type="match status" value="1"/>
</dbReference>
<accession>A0AAX6H238</accession>
<reference evidence="2" key="2">
    <citation type="submission" date="2023-04" db="EMBL/GenBank/DDBJ databases">
        <authorList>
            <person name="Bruccoleri R.E."/>
            <person name="Oakeley E.J."/>
            <person name="Faust A.-M."/>
            <person name="Dessus-Babus S."/>
            <person name="Altorfer M."/>
            <person name="Burckhardt D."/>
            <person name="Oertli M."/>
            <person name="Naumann U."/>
            <person name="Petersen F."/>
            <person name="Wong J."/>
        </authorList>
    </citation>
    <scope>NUCLEOTIDE SEQUENCE</scope>
    <source>
        <strain evidence="2">GSM-AAB239-AS_SAM_17_03QT</strain>
        <tissue evidence="2">Leaf</tissue>
    </source>
</reference>
<dbReference type="GO" id="GO:0019005">
    <property type="term" value="C:SCF ubiquitin ligase complex"/>
    <property type="evidence" value="ECO:0007669"/>
    <property type="project" value="TreeGrafter"/>
</dbReference>
<protein>
    <submittedName>
        <fullName evidence="2">DNA repair protein rhp7 isoform X1</fullName>
    </submittedName>
</protein>
<feature type="region of interest" description="Disordered" evidence="1">
    <location>
        <begin position="1"/>
        <end position="307"/>
    </location>
</feature>
<organism evidence="2 3">
    <name type="scientific">Iris pallida</name>
    <name type="common">Sweet iris</name>
    <dbReference type="NCBI Taxonomy" id="29817"/>
    <lineage>
        <taxon>Eukaryota</taxon>
        <taxon>Viridiplantae</taxon>
        <taxon>Streptophyta</taxon>
        <taxon>Embryophyta</taxon>
        <taxon>Tracheophyta</taxon>
        <taxon>Spermatophyta</taxon>
        <taxon>Magnoliopsida</taxon>
        <taxon>Liliopsida</taxon>
        <taxon>Asparagales</taxon>
        <taxon>Iridaceae</taxon>
        <taxon>Iridoideae</taxon>
        <taxon>Irideae</taxon>
        <taxon>Iris</taxon>
    </lineage>
</organism>
<dbReference type="InterPro" id="IPR032675">
    <property type="entry name" value="LRR_dom_sf"/>
</dbReference>
<feature type="compositionally biased region" description="Polar residues" evidence="1">
    <location>
        <begin position="122"/>
        <end position="131"/>
    </location>
</feature>
<feature type="compositionally biased region" description="Low complexity" evidence="1">
    <location>
        <begin position="20"/>
        <end position="38"/>
    </location>
</feature>
<evidence type="ECO:0000313" key="3">
    <source>
        <dbReference type="Proteomes" id="UP001140949"/>
    </source>
</evidence>
<gene>
    <name evidence="2" type="ORF">M6B38_332810</name>
</gene>
<evidence type="ECO:0000313" key="2">
    <source>
        <dbReference type="EMBL" id="KAJ6834834.1"/>
    </source>
</evidence>
<reference evidence="2" key="1">
    <citation type="journal article" date="2023" name="GigaByte">
        <title>Genome assembly of the bearded iris, Iris pallida Lam.</title>
        <authorList>
            <person name="Bruccoleri R.E."/>
            <person name="Oakeley E.J."/>
            <person name="Faust A.M.E."/>
            <person name="Altorfer M."/>
            <person name="Dessus-Babus S."/>
            <person name="Burckhardt D."/>
            <person name="Oertli M."/>
            <person name="Naumann U."/>
            <person name="Petersen F."/>
            <person name="Wong J."/>
        </authorList>
    </citation>
    <scope>NUCLEOTIDE SEQUENCE</scope>
    <source>
        <strain evidence="2">GSM-AAB239-AS_SAM_17_03QT</strain>
    </source>
</reference>
<dbReference type="GO" id="GO:0031146">
    <property type="term" value="P:SCF-dependent proteasomal ubiquitin-dependent protein catabolic process"/>
    <property type="evidence" value="ECO:0007669"/>
    <property type="project" value="TreeGrafter"/>
</dbReference>
<dbReference type="SUPFAM" id="SSF52047">
    <property type="entry name" value="RNI-like"/>
    <property type="match status" value="1"/>
</dbReference>
<feature type="compositionally biased region" description="Basic and acidic residues" evidence="1">
    <location>
        <begin position="182"/>
        <end position="215"/>
    </location>
</feature>
<proteinExistence type="predicted"/>
<feature type="compositionally biased region" description="Basic and acidic residues" evidence="1">
    <location>
        <begin position="141"/>
        <end position="153"/>
    </location>
</feature>
<feature type="region of interest" description="Disordered" evidence="1">
    <location>
        <begin position="345"/>
        <end position="377"/>
    </location>
</feature>
<feature type="region of interest" description="Disordered" evidence="1">
    <location>
        <begin position="391"/>
        <end position="419"/>
    </location>
</feature>
<feature type="compositionally biased region" description="Acidic residues" evidence="1">
    <location>
        <begin position="397"/>
        <end position="407"/>
    </location>
</feature>
<feature type="compositionally biased region" description="Basic and acidic residues" evidence="1">
    <location>
        <begin position="291"/>
        <end position="304"/>
    </location>
</feature>
<dbReference type="InterPro" id="IPR006553">
    <property type="entry name" value="Leu-rich_rpt_Cys-con_subtyp"/>
</dbReference>
<feature type="compositionally biased region" description="Basic and acidic residues" evidence="1">
    <location>
        <begin position="62"/>
        <end position="80"/>
    </location>
</feature>
<feature type="compositionally biased region" description="Basic and acidic residues" evidence="1">
    <location>
        <begin position="261"/>
        <end position="271"/>
    </location>
</feature>
<dbReference type="Proteomes" id="UP001140949">
    <property type="component" value="Unassembled WGS sequence"/>
</dbReference>
<dbReference type="EMBL" id="JANAVB010013896">
    <property type="protein sequence ID" value="KAJ6834834.1"/>
    <property type="molecule type" value="Genomic_DNA"/>
</dbReference>
<keyword evidence="3" id="KW-1185">Reference proteome</keyword>
<evidence type="ECO:0000256" key="1">
    <source>
        <dbReference type="SAM" id="MobiDB-lite"/>
    </source>
</evidence>
<comment type="caution">
    <text evidence="2">The sequence shown here is derived from an EMBL/GenBank/DDBJ whole genome shotgun (WGS) entry which is preliminary data.</text>
</comment>
<dbReference type="PANTHER" id="PTHR13318">
    <property type="entry name" value="PARTNER OF PAIRED, ISOFORM B-RELATED"/>
    <property type="match status" value="1"/>
</dbReference>